<protein>
    <recommendedName>
        <fullName evidence="3">TFIIB-type domain-containing protein</fullName>
    </recommendedName>
</protein>
<proteinExistence type="predicted"/>
<dbReference type="EMBL" id="KT070866">
    <property type="protein sequence ID" value="AKQ08276.1"/>
    <property type="molecule type" value="Genomic_DNA"/>
</dbReference>
<name>A0A1D6X8D7_9CAUD</name>
<evidence type="ECO:0000313" key="2">
    <source>
        <dbReference type="Proteomes" id="UP000224963"/>
    </source>
</evidence>
<evidence type="ECO:0008006" key="3">
    <source>
        <dbReference type="Google" id="ProtNLM"/>
    </source>
</evidence>
<sequence>MADVLIRNVDLENLKEWLKCKNCDSKEMELTKYIHTTSEYICQDCGSSIELSEVL</sequence>
<reference evidence="1 2" key="1">
    <citation type="journal article" date="2016" name="FEMS Microbiol. Lett.">
        <title>Characterization of LysPBC4, a novel Bacillus cereus-specific endolysin of bacteriophage PBC4.</title>
        <authorList>
            <person name="Na H."/>
            <person name="Kong M."/>
            <person name="Ryu S."/>
        </authorList>
    </citation>
    <scope>NUCLEOTIDE SEQUENCE [LARGE SCALE GENOMIC DNA]</scope>
</reference>
<organism evidence="1 2">
    <name type="scientific">Bacillus phage PBC4</name>
    <dbReference type="NCBI Taxonomy" id="1675028"/>
    <lineage>
        <taxon>Viruses</taxon>
        <taxon>Duplodnaviria</taxon>
        <taxon>Heunggongvirae</taxon>
        <taxon>Uroviricota</taxon>
        <taxon>Caudoviricetes</taxon>
        <taxon>Sejongvirinae</taxon>
        <taxon>Yihwangvirus</taxon>
        <taxon>Yihwangvirus PBC4</taxon>
    </lineage>
</organism>
<gene>
    <name evidence="1" type="ORF">PBC4_084</name>
</gene>
<evidence type="ECO:0000313" key="1">
    <source>
        <dbReference type="EMBL" id="AKQ08276.1"/>
    </source>
</evidence>
<dbReference type="Proteomes" id="UP000224963">
    <property type="component" value="Segment"/>
</dbReference>
<accession>A0A1D6X8D7</accession>
<keyword evidence="2" id="KW-1185">Reference proteome</keyword>